<dbReference type="RefSeq" id="XP_013791938.1">
    <property type="nucleotide sequence ID" value="XM_013936484.1"/>
</dbReference>
<evidence type="ECO:0000259" key="2">
    <source>
        <dbReference type="Pfam" id="PF15950"/>
    </source>
</evidence>
<feature type="compositionally biased region" description="Polar residues" evidence="1">
    <location>
        <begin position="225"/>
        <end position="235"/>
    </location>
</feature>
<dbReference type="Proteomes" id="UP000694941">
    <property type="component" value="Unplaced"/>
</dbReference>
<evidence type="ECO:0000313" key="3">
    <source>
        <dbReference type="Proteomes" id="UP000694941"/>
    </source>
</evidence>
<feature type="compositionally biased region" description="Polar residues" evidence="1">
    <location>
        <begin position="279"/>
        <end position="296"/>
    </location>
</feature>
<feature type="region of interest" description="Disordered" evidence="1">
    <location>
        <begin position="57"/>
        <end position="76"/>
    </location>
</feature>
<dbReference type="InterPro" id="IPR031866">
    <property type="entry name" value="DUF4758"/>
</dbReference>
<feature type="compositionally biased region" description="Polar residues" evidence="1">
    <location>
        <begin position="143"/>
        <end position="154"/>
    </location>
</feature>
<feature type="compositionally biased region" description="Basic and acidic residues" evidence="1">
    <location>
        <begin position="266"/>
        <end position="278"/>
    </location>
</feature>
<protein>
    <submittedName>
        <fullName evidence="4">Mucin-2-like</fullName>
    </submittedName>
</protein>
<dbReference type="Pfam" id="PF15950">
    <property type="entry name" value="DUF4758"/>
    <property type="match status" value="1"/>
</dbReference>
<feature type="domain" description="DUF4758" evidence="2">
    <location>
        <begin position="117"/>
        <end position="204"/>
    </location>
</feature>
<organism evidence="3 4">
    <name type="scientific">Limulus polyphemus</name>
    <name type="common">Atlantic horseshoe crab</name>
    <dbReference type="NCBI Taxonomy" id="6850"/>
    <lineage>
        <taxon>Eukaryota</taxon>
        <taxon>Metazoa</taxon>
        <taxon>Ecdysozoa</taxon>
        <taxon>Arthropoda</taxon>
        <taxon>Chelicerata</taxon>
        <taxon>Merostomata</taxon>
        <taxon>Xiphosura</taxon>
        <taxon>Limulidae</taxon>
        <taxon>Limulus</taxon>
    </lineage>
</organism>
<dbReference type="PANTHER" id="PTHR39072:SF3">
    <property type="entry name" value="RE48511P"/>
    <property type="match status" value="1"/>
</dbReference>
<name>A0ABM1C070_LIMPO</name>
<gene>
    <name evidence="4" type="primary">LOC106475809</name>
</gene>
<reference evidence="4" key="1">
    <citation type="submission" date="2025-08" db="UniProtKB">
        <authorList>
            <consortium name="RefSeq"/>
        </authorList>
    </citation>
    <scope>IDENTIFICATION</scope>
    <source>
        <tissue evidence="4">Muscle</tissue>
    </source>
</reference>
<feature type="region of interest" description="Disordered" evidence="1">
    <location>
        <begin position="210"/>
        <end position="316"/>
    </location>
</feature>
<accession>A0ABM1C070</accession>
<feature type="non-terminal residue" evidence="4">
    <location>
        <position position="1"/>
    </location>
</feature>
<keyword evidence="3" id="KW-1185">Reference proteome</keyword>
<sequence length="772" mass="86128">SSATSAAPVYRGEVDELSVAEAGIVEVRKALPTVTVRGFLNFRTTIDNTVIVFTPAKNDKTERPKPRPPPSLQTSLAPVIRNNNENTNIQNLAYTRSPRLFKPRANIHHPVKVPNHDETLNNIIPTSANVVRARSQSSQSSSFLKTQPSTTTLRATPASRLYPTGLVTILGGTLVGDGVTTVHETSVIGTYIDGKYAQILHSTSRLMFDASSKTKQRTSVEDKNTPSSTPVVSHQATRRPTFLSTSRQRHRFHFPSRVATSMGHHTSKETESLTRESLKPTTVNSISSNTVLQSSFKPPEIFPRRSSRPTQSLDSVRSNTMVTFAIRPNPSSSTPSEEENTVFIRRNWRPSARFHYTPRRRNTNTVRLNRFKVKLTVDNKKQEMEESFPVEEEEEINQNTDIEDSIVPLDPVRVVYEQSTVTSEVTLHVGRRKSVRTLTITTTVPRTIEPSEVTSNDLLENTEEVSENNELETNEILAQHVISRTFSTTHHTWRTSLIPVVDGLSTNIHTITDSFVIRRIITAYRTMPPDDLLLSNSSDIQLPDDIDSSLESTLLLKVLPVLPSPRQRLVQTPVPQVSSLPVQNNPENPLEKPLFSLGATQNPLAALYFGLQQLNQQVTHLSTITKTSSYVTTETVYSTKVVSIYDGRATRFRTLSESLFTTERTLTSVTTTVQPMVNTQALQQQQQLQQLFGTQFLPSPPPQYSTVTSSYTTVTTATSTRTRVYTLIYNAFSTKYRTVTSTSFYPATVTSYSTKKVPLTPTSLPGSFPFFG</sequence>
<proteinExistence type="predicted"/>
<evidence type="ECO:0000313" key="4">
    <source>
        <dbReference type="RefSeq" id="XP_013791938.1"/>
    </source>
</evidence>
<evidence type="ECO:0000256" key="1">
    <source>
        <dbReference type="SAM" id="MobiDB-lite"/>
    </source>
</evidence>
<dbReference type="GeneID" id="106475809"/>
<feature type="region of interest" description="Disordered" evidence="1">
    <location>
        <begin position="134"/>
        <end position="156"/>
    </location>
</feature>
<dbReference type="PANTHER" id="PTHR39072">
    <property type="entry name" value="RE48511P"/>
    <property type="match status" value="1"/>
</dbReference>